<dbReference type="InterPro" id="IPR029062">
    <property type="entry name" value="Class_I_gatase-like"/>
</dbReference>
<comment type="caution">
    <text evidence="3">The sequence shown here is derived from an EMBL/GenBank/DDBJ whole genome shotgun (WGS) entry which is preliminary data.</text>
</comment>
<dbReference type="GO" id="GO:0000162">
    <property type="term" value="P:L-tryptophan biosynthetic process"/>
    <property type="evidence" value="ECO:0007669"/>
    <property type="project" value="TreeGrafter"/>
</dbReference>
<dbReference type="PRINTS" id="PR00097">
    <property type="entry name" value="ANTSNTHASEII"/>
</dbReference>
<dbReference type="PROSITE" id="PS51273">
    <property type="entry name" value="GATASE_TYPE_1"/>
    <property type="match status" value="1"/>
</dbReference>
<dbReference type="Proteomes" id="UP000306888">
    <property type="component" value="Unassembled WGS sequence"/>
</dbReference>
<sequence length="193" mass="21952">MIALIDNYDSFTFNLYQYLSEFSKVKVFRNDEITVEELISLKPEGIVISPGTGRPRDAGISVDLIKGLEGEIPILGICLGHQAIAEAYGGKIIRAKNILHGKKSNIRVKKDCIFDGVSRRLAVMRYHSLIVDKETLPEEFEIIGKSLDDDEIMAIKHKDYKIYGLQFHPESIYTDQGKRIIRNFIVEVCDIYD</sequence>
<feature type="domain" description="Glutamine amidotransferase" evidence="2">
    <location>
        <begin position="4"/>
        <end position="187"/>
    </location>
</feature>
<protein>
    <submittedName>
        <fullName evidence="3">Aminodeoxychorismate/anthranilate synthase component II</fullName>
    </submittedName>
</protein>
<dbReference type="AlphaFoldDB" id="A0A4S2DJ48"/>
<dbReference type="RefSeq" id="WP_136007822.1">
    <property type="nucleotide sequence ID" value="NZ_SRYR01000010.1"/>
</dbReference>
<dbReference type="InterPro" id="IPR050472">
    <property type="entry name" value="Anth_synth/Amidotransfase"/>
</dbReference>
<dbReference type="GO" id="GO:0004049">
    <property type="term" value="F:anthranilate synthase activity"/>
    <property type="evidence" value="ECO:0007669"/>
    <property type="project" value="TreeGrafter"/>
</dbReference>
<dbReference type="CDD" id="cd01743">
    <property type="entry name" value="GATase1_Anthranilate_Synthase"/>
    <property type="match status" value="1"/>
</dbReference>
<dbReference type="PANTHER" id="PTHR43418:SF8">
    <property type="entry name" value="SYNTHASE COMPONENT II, PUTATIVE-RELATED"/>
    <property type="match status" value="1"/>
</dbReference>
<dbReference type="PRINTS" id="PR00099">
    <property type="entry name" value="CPSGATASE"/>
</dbReference>
<dbReference type="Pfam" id="PF00117">
    <property type="entry name" value="GATase"/>
    <property type="match status" value="1"/>
</dbReference>
<dbReference type="PRINTS" id="PR00096">
    <property type="entry name" value="GATASE"/>
</dbReference>
<dbReference type="InterPro" id="IPR006221">
    <property type="entry name" value="TrpG/PapA_dom"/>
</dbReference>
<evidence type="ECO:0000259" key="2">
    <source>
        <dbReference type="Pfam" id="PF00117"/>
    </source>
</evidence>
<accession>A0A4S2DJ48</accession>
<keyword evidence="1" id="KW-0315">Glutamine amidotransferase</keyword>
<dbReference type="Gene3D" id="3.40.50.880">
    <property type="match status" value="1"/>
</dbReference>
<name>A0A4S2DJ48_9CLOT</name>
<dbReference type="PANTHER" id="PTHR43418">
    <property type="entry name" value="MULTIFUNCTIONAL TRYPTOPHAN BIOSYNTHESIS PROTEIN-RELATED"/>
    <property type="match status" value="1"/>
</dbReference>
<organism evidence="3 4">
    <name type="scientific">Clostridium sartagoforme</name>
    <dbReference type="NCBI Taxonomy" id="84031"/>
    <lineage>
        <taxon>Bacteria</taxon>
        <taxon>Bacillati</taxon>
        <taxon>Bacillota</taxon>
        <taxon>Clostridia</taxon>
        <taxon>Eubacteriales</taxon>
        <taxon>Clostridiaceae</taxon>
        <taxon>Clostridium</taxon>
    </lineage>
</organism>
<evidence type="ECO:0000256" key="1">
    <source>
        <dbReference type="ARBA" id="ARBA00022962"/>
    </source>
</evidence>
<evidence type="ECO:0000313" key="4">
    <source>
        <dbReference type="Proteomes" id="UP000306888"/>
    </source>
</evidence>
<dbReference type="FunFam" id="3.40.50.880:FF:000003">
    <property type="entry name" value="Anthranilate synthase component II"/>
    <property type="match status" value="1"/>
</dbReference>
<proteinExistence type="predicted"/>
<dbReference type="InterPro" id="IPR017926">
    <property type="entry name" value="GATASE"/>
</dbReference>
<reference evidence="3 4" key="1">
    <citation type="submission" date="2019-04" db="EMBL/GenBank/DDBJ databases">
        <title>Microbes associate with the intestines of laboratory mice.</title>
        <authorList>
            <person name="Navarre W."/>
            <person name="Wong E."/>
            <person name="Huang K."/>
            <person name="Tropini C."/>
            <person name="Ng K."/>
            <person name="Yu B."/>
        </authorList>
    </citation>
    <scope>NUCLEOTIDE SEQUENCE [LARGE SCALE GENOMIC DNA]</scope>
    <source>
        <strain evidence="3 4">NM50_B9-20</strain>
    </source>
</reference>
<keyword evidence="4" id="KW-1185">Reference proteome</keyword>
<dbReference type="OrthoDB" id="9804328at2"/>
<gene>
    <name evidence="3" type="ORF">E5347_13830</name>
</gene>
<dbReference type="SUPFAM" id="SSF52317">
    <property type="entry name" value="Class I glutamine amidotransferase-like"/>
    <property type="match status" value="1"/>
</dbReference>
<dbReference type="EMBL" id="SRYR01000010">
    <property type="protein sequence ID" value="TGY40933.1"/>
    <property type="molecule type" value="Genomic_DNA"/>
</dbReference>
<dbReference type="NCBIfam" id="TIGR00566">
    <property type="entry name" value="trpG_papA"/>
    <property type="match status" value="1"/>
</dbReference>
<evidence type="ECO:0000313" key="3">
    <source>
        <dbReference type="EMBL" id="TGY40933.1"/>
    </source>
</evidence>
<dbReference type="GO" id="GO:0005829">
    <property type="term" value="C:cytosol"/>
    <property type="evidence" value="ECO:0007669"/>
    <property type="project" value="TreeGrafter"/>
</dbReference>